<keyword evidence="2" id="KW-1185">Reference proteome</keyword>
<accession>A0A2G8JDN6</accession>
<name>A0A2G8JDN6_STIJA</name>
<dbReference type="Proteomes" id="UP000230750">
    <property type="component" value="Unassembled WGS sequence"/>
</dbReference>
<protein>
    <submittedName>
        <fullName evidence="1">Uncharacterized protein</fullName>
    </submittedName>
</protein>
<sequence>MDESTKDDDDDEETAQTYHLLLMMKEAFEPLKLGEVCYELGSLTQFEKCVDIMEEYHAHVLVLEMMESLRLNSDNQLAGLCTINSMMKASQKLLTLIEKQNIVSVITDILGRYEDDPQIQSTIFQTISILAEFGE</sequence>
<comment type="caution">
    <text evidence="1">The sequence shown here is derived from an EMBL/GenBank/DDBJ whole genome shotgun (WGS) entry which is preliminary data.</text>
</comment>
<evidence type="ECO:0000313" key="1">
    <source>
        <dbReference type="EMBL" id="PIK33842.1"/>
    </source>
</evidence>
<reference evidence="1 2" key="1">
    <citation type="journal article" date="2017" name="PLoS Biol.">
        <title>The sea cucumber genome provides insights into morphological evolution and visceral regeneration.</title>
        <authorList>
            <person name="Zhang X."/>
            <person name="Sun L."/>
            <person name="Yuan J."/>
            <person name="Sun Y."/>
            <person name="Gao Y."/>
            <person name="Zhang L."/>
            <person name="Li S."/>
            <person name="Dai H."/>
            <person name="Hamel J.F."/>
            <person name="Liu C."/>
            <person name="Yu Y."/>
            <person name="Liu S."/>
            <person name="Lin W."/>
            <person name="Guo K."/>
            <person name="Jin S."/>
            <person name="Xu P."/>
            <person name="Storey K.B."/>
            <person name="Huan P."/>
            <person name="Zhang T."/>
            <person name="Zhou Y."/>
            <person name="Zhang J."/>
            <person name="Lin C."/>
            <person name="Li X."/>
            <person name="Xing L."/>
            <person name="Huo D."/>
            <person name="Sun M."/>
            <person name="Wang L."/>
            <person name="Mercier A."/>
            <person name="Li F."/>
            <person name="Yang H."/>
            <person name="Xiang J."/>
        </authorList>
    </citation>
    <scope>NUCLEOTIDE SEQUENCE [LARGE SCALE GENOMIC DNA]</scope>
    <source>
        <strain evidence="1">Shaxun</strain>
        <tissue evidence="1">Muscle</tissue>
    </source>
</reference>
<dbReference type="SUPFAM" id="SSF48371">
    <property type="entry name" value="ARM repeat"/>
    <property type="match status" value="1"/>
</dbReference>
<proteinExistence type="predicted"/>
<gene>
    <name evidence="1" type="ORF">BSL78_29337</name>
</gene>
<dbReference type="EMBL" id="MRZV01002387">
    <property type="protein sequence ID" value="PIK33842.1"/>
    <property type="molecule type" value="Genomic_DNA"/>
</dbReference>
<evidence type="ECO:0000313" key="2">
    <source>
        <dbReference type="Proteomes" id="UP000230750"/>
    </source>
</evidence>
<dbReference type="AlphaFoldDB" id="A0A2G8JDN6"/>
<organism evidence="1 2">
    <name type="scientific">Stichopus japonicus</name>
    <name type="common">Sea cucumber</name>
    <dbReference type="NCBI Taxonomy" id="307972"/>
    <lineage>
        <taxon>Eukaryota</taxon>
        <taxon>Metazoa</taxon>
        <taxon>Echinodermata</taxon>
        <taxon>Eleutherozoa</taxon>
        <taxon>Echinozoa</taxon>
        <taxon>Holothuroidea</taxon>
        <taxon>Aspidochirotacea</taxon>
        <taxon>Aspidochirotida</taxon>
        <taxon>Stichopodidae</taxon>
        <taxon>Apostichopus</taxon>
    </lineage>
</organism>
<dbReference type="InterPro" id="IPR016024">
    <property type="entry name" value="ARM-type_fold"/>
</dbReference>